<protein>
    <recommendedName>
        <fullName evidence="3">G-patch domain-containing protein</fullName>
    </recommendedName>
</protein>
<reference evidence="1" key="1">
    <citation type="submission" date="2018-05" db="EMBL/GenBank/DDBJ databases">
        <title>Draft genome of Mucuna pruriens seed.</title>
        <authorList>
            <person name="Nnadi N.E."/>
            <person name="Vos R."/>
            <person name="Hasami M.H."/>
            <person name="Devisetty U.K."/>
            <person name="Aguiy J.C."/>
        </authorList>
    </citation>
    <scope>NUCLEOTIDE SEQUENCE [LARGE SCALE GENOMIC DNA]</scope>
    <source>
        <strain evidence="1">JCA_2017</strain>
    </source>
</reference>
<evidence type="ECO:0008006" key="3">
    <source>
        <dbReference type="Google" id="ProtNLM"/>
    </source>
</evidence>
<gene>
    <name evidence="1" type="ORF">CR513_47316</name>
</gene>
<dbReference type="Proteomes" id="UP000257109">
    <property type="component" value="Unassembled WGS sequence"/>
</dbReference>
<dbReference type="EMBL" id="QJKJ01010640">
    <property type="protein sequence ID" value="RDX73118.1"/>
    <property type="molecule type" value="Genomic_DNA"/>
</dbReference>
<feature type="non-terminal residue" evidence="1">
    <location>
        <position position="1"/>
    </location>
</feature>
<dbReference type="AlphaFoldDB" id="A0A371F485"/>
<organism evidence="1 2">
    <name type="scientific">Mucuna pruriens</name>
    <name type="common">Velvet bean</name>
    <name type="synonym">Dolichos pruriens</name>
    <dbReference type="NCBI Taxonomy" id="157652"/>
    <lineage>
        <taxon>Eukaryota</taxon>
        <taxon>Viridiplantae</taxon>
        <taxon>Streptophyta</taxon>
        <taxon>Embryophyta</taxon>
        <taxon>Tracheophyta</taxon>
        <taxon>Spermatophyta</taxon>
        <taxon>Magnoliopsida</taxon>
        <taxon>eudicotyledons</taxon>
        <taxon>Gunneridae</taxon>
        <taxon>Pentapetalae</taxon>
        <taxon>rosids</taxon>
        <taxon>fabids</taxon>
        <taxon>Fabales</taxon>
        <taxon>Fabaceae</taxon>
        <taxon>Papilionoideae</taxon>
        <taxon>50 kb inversion clade</taxon>
        <taxon>NPAAA clade</taxon>
        <taxon>indigoferoid/millettioid clade</taxon>
        <taxon>Phaseoleae</taxon>
        <taxon>Mucuna</taxon>
    </lineage>
</organism>
<comment type="caution">
    <text evidence="1">The sequence shown here is derived from an EMBL/GenBank/DDBJ whole genome shotgun (WGS) entry which is preliminary data.</text>
</comment>
<feature type="non-terminal residue" evidence="1">
    <location>
        <position position="129"/>
    </location>
</feature>
<accession>A0A371F485</accession>
<evidence type="ECO:0000313" key="1">
    <source>
        <dbReference type="EMBL" id="RDX73118.1"/>
    </source>
</evidence>
<name>A0A371F485_MUCPR</name>
<keyword evidence="2" id="KW-1185">Reference proteome</keyword>
<sequence length="129" mass="14286">MLKGVRKPLKPLFKHSKKVGKASIEAGAIQSCDYAAKILISNGLEPDKGLGRKLDGIAELMATQENLRRSRLGYNEATRGKLGWKIQGKQQIRSNLYCYFTNPIISSKSRGSTHGAYRVDIPHGTMMSH</sequence>
<evidence type="ECO:0000313" key="2">
    <source>
        <dbReference type="Proteomes" id="UP000257109"/>
    </source>
</evidence>
<proteinExistence type="predicted"/>